<evidence type="ECO:0000256" key="3">
    <source>
        <dbReference type="ARBA" id="ARBA00023082"/>
    </source>
</evidence>
<evidence type="ECO:0000313" key="8">
    <source>
        <dbReference type="EMBL" id="RLJ64838.1"/>
    </source>
</evidence>
<dbReference type="InterPro" id="IPR007627">
    <property type="entry name" value="RNA_pol_sigma70_r2"/>
</dbReference>
<dbReference type="InterPro" id="IPR039425">
    <property type="entry name" value="RNA_pol_sigma-70-like"/>
</dbReference>
<dbReference type="PANTHER" id="PTHR43133">
    <property type="entry name" value="RNA POLYMERASE ECF-TYPE SIGMA FACTO"/>
    <property type="match status" value="1"/>
</dbReference>
<dbReference type="InterPro" id="IPR013325">
    <property type="entry name" value="RNA_pol_sigma_r2"/>
</dbReference>
<protein>
    <submittedName>
        <fullName evidence="8">RNA polymerase sigma-70 factor (ECF subfamily)</fullName>
    </submittedName>
</protein>
<dbReference type="OrthoDB" id="9784272at2"/>
<dbReference type="AlphaFoldDB" id="A0A497XFD0"/>
<dbReference type="InterPro" id="IPR014284">
    <property type="entry name" value="RNA_pol_sigma-70_dom"/>
</dbReference>
<sequence length="199" mass="22687">MQQVSDPRSDEALMLAYRDGDAAAFDLLYERWRGRLYRYLLHQVGAAAIADEIYQDIWMRVIGARGHYEVTARFSTWLFRIARNRLVDHWRRLGREIVDTAADFEATDPEDEPVNVLVTASAAPEENPERRAERAQLATQLIAAIEALPTLQRDAFLMAEEGGMTLEEIAAATGTGRETVKSRLRYALVKLRSQLGHWR</sequence>
<evidence type="ECO:0000256" key="4">
    <source>
        <dbReference type="ARBA" id="ARBA00023125"/>
    </source>
</evidence>
<dbReference type="InterPro" id="IPR036388">
    <property type="entry name" value="WH-like_DNA-bd_sf"/>
</dbReference>
<evidence type="ECO:0000259" key="7">
    <source>
        <dbReference type="Pfam" id="PF08281"/>
    </source>
</evidence>
<dbReference type="Pfam" id="PF08281">
    <property type="entry name" value="Sigma70_r4_2"/>
    <property type="match status" value="1"/>
</dbReference>
<dbReference type="NCBIfam" id="NF009166">
    <property type="entry name" value="PRK12513.1"/>
    <property type="match status" value="1"/>
</dbReference>
<evidence type="ECO:0000256" key="2">
    <source>
        <dbReference type="ARBA" id="ARBA00023015"/>
    </source>
</evidence>
<organism evidence="8 9">
    <name type="scientific">Sulfurisoma sediminicola</name>
    <dbReference type="NCBI Taxonomy" id="1381557"/>
    <lineage>
        <taxon>Bacteria</taxon>
        <taxon>Pseudomonadati</taxon>
        <taxon>Pseudomonadota</taxon>
        <taxon>Betaproteobacteria</taxon>
        <taxon>Nitrosomonadales</taxon>
        <taxon>Sterolibacteriaceae</taxon>
        <taxon>Sulfurisoma</taxon>
    </lineage>
</organism>
<dbReference type="SUPFAM" id="SSF88946">
    <property type="entry name" value="Sigma2 domain of RNA polymerase sigma factors"/>
    <property type="match status" value="1"/>
</dbReference>
<dbReference type="CDD" id="cd06171">
    <property type="entry name" value="Sigma70_r4"/>
    <property type="match status" value="1"/>
</dbReference>
<name>A0A497XFD0_9PROT</name>
<dbReference type="NCBIfam" id="TIGR02937">
    <property type="entry name" value="sigma70-ECF"/>
    <property type="match status" value="1"/>
</dbReference>
<evidence type="ECO:0000256" key="1">
    <source>
        <dbReference type="ARBA" id="ARBA00010641"/>
    </source>
</evidence>
<evidence type="ECO:0000313" key="9">
    <source>
        <dbReference type="Proteomes" id="UP000268908"/>
    </source>
</evidence>
<comment type="similarity">
    <text evidence="1">Belongs to the sigma-70 factor family. ECF subfamily.</text>
</comment>
<dbReference type="Proteomes" id="UP000268908">
    <property type="component" value="Unassembled WGS sequence"/>
</dbReference>
<keyword evidence="5" id="KW-0804">Transcription</keyword>
<accession>A0A497XFD0</accession>
<keyword evidence="9" id="KW-1185">Reference proteome</keyword>
<evidence type="ECO:0000256" key="5">
    <source>
        <dbReference type="ARBA" id="ARBA00023163"/>
    </source>
</evidence>
<comment type="caution">
    <text evidence="8">The sequence shown here is derived from an EMBL/GenBank/DDBJ whole genome shotgun (WGS) entry which is preliminary data.</text>
</comment>
<feature type="domain" description="RNA polymerase sigma-70 region 2" evidence="6">
    <location>
        <begin position="28"/>
        <end position="95"/>
    </location>
</feature>
<gene>
    <name evidence="8" type="ORF">DFR35_1486</name>
</gene>
<dbReference type="GO" id="GO:0006352">
    <property type="term" value="P:DNA-templated transcription initiation"/>
    <property type="evidence" value="ECO:0007669"/>
    <property type="project" value="InterPro"/>
</dbReference>
<dbReference type="SUPFAM" id="SSF88659">
    <property type="entry name" value="Sigma3 and sigma4 domains of RNA polymerase sigma factors"/>
    <property type="match status" value="1"/>
</dbReference>
<keyword evidence="2" id="KW-0805">Transcription regulation</keyword>
<dbReference type="Pfam" id="PF04542">
    <property type="entry name" value="Sigma70_r2"/>
    <property type="match status" value="1"/>
</dbReference>
<dbReference type="GO" id="GO:0003677">
    <property type="term" value="F:DNA binding"/>
    <property type="evidence" value="ECO:0007669"/>
    <property type="project" value="UniProtKB-KW"/>
</dbReference>
<dbReference type="InterPro" id="IPR013249">
    <property type="entry name" value="RNA_pol_sigma70_r4_t2"/>
</dbReference>
<dbReference type="EMBL" id="RCCI01000005">
    <property type="protein sequence ID" value="RLJ64838.1"/>
    <property type="molecule type" value="Genomic_DNA"/>
</dbReference>
<dbReference type="RefSeq" id="WP_121241183.1">
    <property type="nucleotide sequence ID" value="NZ_RCCI01000005.1"/>
</dbReference>
<dbReference type="Gene3D" id="1.10.1740.10">
    <property type="match status" value="1"/>
</dbReference>
<dbReference type="InterPro" id="IPR013324">
    <property type="entry name" value="RNA_pol_sigma_r3/r4-like"/>
</dbReference>
<keyword evidence="4" id="KW-0238">DNA-binding</keyword>
<dbReference type="Gene3D" id="1.10.10.10">
    <property type="entry name" value="Winged helix-like DNA-binding domain superfamily/Winged helix DNA-binding domain"/>
    <property type="match status" value="1"/>
</dbReference>
<evidence type="ECO:0000259" key="6">
    <source>
        <dbReference type="Pfam" id="PF04542"/>
    </source>
</evidence>
<reference evidence="8 9" key="1">
    <citation type="submission" date="2018-10" db="EMBL/GenBank/DDBJ databases">
        <title>Genomic Encyclopedia of Type Strains, Phase IV (KMG-IV): sequencing the most valuable type-strain genomes for metagenomic binning, comparative biology and taxonomic classification.</title>
        <authorList>
            <person name="Goeker M."/>
        </authorList>
    </citation>
    <scope>NUCLEOTIDE SEQUENCE [LARGE SCALE GENOMIC DNA]</scope>
    <source>
        <strain evidence="8 9">DSM 26916</strain>
    </source>
</reference>
<proteinExistence type="inferred from homology"/>
<dbReference type="PANTHER" id="PTHR43133:SF8">
    <property type="entry name" value="RNA POLYMERASE SIGMA FACTOR HI_1459-RELATED"/>
    <property type="match status" value="1"/>
</dbReference>
<keyword evidence="3" id="KW-0731">Sigma factor</keyword>
<dbReference type="GO" id="GO:0016987">
    <property type="term" value="F:sigma factor activity"/>
    <property type="evidence" value="ECO:0007669"/>
    <property type="project" value="UniProtKB-KW"/>
</dbReference>
<feature type="domain" description="RNA polymerase sigma factor 70 region 4 type 2" evidence="7">
    <location>
        <begin position="140"/>
        <end position="191"/>
    </location>
</feature>